<name>A0AAV9RNX7_9TELE</name>
<feature type="region of interest" description="Disordered" evidence="1">
    <location>
        <begin position="85"/>
        <end position="109"/>
    </location>
</feature>
<comment type="caution">
    <text evidence="2">The sequence shown here is derived from an EMBL/GenBank/DDBJ whole genome shotgun (WGS) entry which is preliminary data.</text>
</comment>
<dbReference type="EMBL" id="JAHHUM010001543">
    <property type="protein sequence ID" value="KAK5610676.1"/>
    <property type="molecule type" value="Genomic_DNA"/>
</dbReference>
<evidence type="ECO:0000313" key="3">
    <source>
        <dbReference type="Proteomes" id="UP001311232"/>
    </source>
</evidence>
<accession>A0AAV9RNX7</accession>
<gene>
    <name evidence="2" type="ORF">CRENBAI_001563</name>
</gene>
<reference evidence="2 3" key="1">
    <citation type="submission" date="2021-06" db="EMBL/GenBank/DDBJ databases">
        <authorList>
            <person name="Palmer J.M."/>
        </authorList>
    </citation>
    <scope>NUCLEOTIDE SEQUENCE [LARGE SCALE GENOMIC DNA]</scope>
    <source>
        <strain evidence="2 3">MEX-2019</strain>
        <tissue evidence="2">Muscle</tissue>
    </source>
</reference>
<feature type="region of interest" description="Disordered" evidence="1">
    <location>
        <begin position="184"/>
        <end position="309"/>
    </location>
</feature>
<sequence length="319" mass="32262">MNQALVLDGSPSPSKAAAAAAQAKLGTTTVALAESSPPPPAAAEFPAGFSSCPGRRLCRRSVAIGEVRSGASYLSMEGPSAMASSRLFSPESEGGCPAPSGGCRSSERPPTPAWVLAGLQFVHAECMKERCMECVPHLLAHPQDLLEVHAILQAEFLKEGWLDAPEPISAGGPFTPLLEAVSAAAGPPEPQPAAAGPPEPQPAAAGPPEPSDPRLISGGPVGGLPPLPRLTSEGPVGGLPPLPRLISEGPVGGPPPLPRHVPEEPVGRPPPLPRLTSEGPVGGPPPLPRLTSEGPMGGPPPLPRLISGGPWAGCLHFLA</sequence>
<keyword evidence="3" id="KW-1185">Reference proteome</keyword>
<feature type="compositionally biased region" description="Pro residues" evidence="1">
    <location>
        <begin position="187"/>
        <end position="210"/>
    </location>
</feature>
<dbReference type="AlphaFoldDB" id="A0AAV9RNX7"/>
<organism evidence="2 3">
    <name type="scientific">Crenichthys baileyi</name>
    <name type="common">White River springfish</name>
    <dbReference type="NCBI Taxonomy" id="28760"/>
    <lineage>
        <taxon>Eukaryota</taxon>
        <taxon>Metazoa</taxon>
        <taxon>Chordata</taxon>
        <taxon>Craniata</taxon>
        <taxon>Vertebrata</taxon>
        <taxon>Euteleostomi</taxon>
        <taxon>Actinopterygii</taxon>
        <taxon>Neopterygii</taxon>
        <taxon>Teleostei</taxon>
        <taxon>Neoteleostei</taxon>
        <taxon>Acanthomorphata</taxon>
        <taxon>Ovalentaria</taxon>
        <taxon>Atherinomorphae</taxon>
        <taxon>Cyprinodontiformes</taxon>
        <taxon>Goodeidae</taxon>
        <taxon>Crenichthys</taxon>
    </lineage>
</organism>
<dbReference type="Proteomes" id="UP001311232">
    <property type="component" value="Unassembled WGS sequence"/>
</dbReference>
<evidence type="ECO:0000256" key="1">
    <source>
        <dbReference type="SAM" id="MobiDB-lite"/>
    </source>
</evidence>
<protein>
    <submittedName>
        <fullName evidence="2">Uncharacterized protein</fullName>
    </submittedName>
</protein>
<evidence type="ECO:0000313" key="2">
    <source>
        <dbReference type="EMBL" id="KAK5610676.1"/>
    </source>
</evidence>
<proteinExistence type="predicted"/>